<name>A0ABZ1H2G4_STRPH</name>
<keyword evidence="1" id="KW-0418">Kinase</keyword>
<keyword evidence="1" id="KW-0808">Transferase</keyword>
<dbReference type="Gene3D" id="3.30.565.10">
    <property type="entry name" value="Histidine kinase-like ATPase, C-terminal domain"/>
    <property type="match status" value="1"/>
</dbReference>
<dbReference type="EMBL" id="CP109135">
    <property type="protein sequence ID" value="WSD11792.1"/>
    <property type="molecule type" value="Genomic_DNA"/>
</dbReference>
<gene>
    <name evidence="3" type="ORF">OHB35_00340</name>
</gene>
<evidence type="ECO:0000313" key="3">
    <source>
        <dbReference type="EMBL" id="WSD11792.1"/>
    </source>
</evidence>
<sequence length="158" mass="17239">MTPTAVIARADPSATLHLDGHTALEVSFARAVGSTAGAIAEADRLWPHRVRLIIRARLRRWGRPDLTEYAALLATELVTNALKHGRGDVGVRMYPRADRLRIEVRDGSHECPVPRTAALDDEDGRGLLLVTAIADDWGVSHDGTTTWCTLPLREGTTT</sequence>
<dbReference type="PANTHER" id="PTHR35526">
    <property type="entry name" value="ANTI-SIGMA-F FACTOR RSBW-RELATED"/>
    <property type="match status" value="1"/>
</dbReference>
<evidence type="ECO:0000256" key="1">
    <source>
        <dbReference type="ARBA" id="ARBA00022527"/>
    </source>
</evidence>
<keyword evidence="3" id="KW-0547">Nucleotide-binding</keyword>
<organism evidence="3 4">
    <name type="scientific">Streptomyces phaeochromogenes</name>
    <dbReference type="NCBI Taxonomy" id="1923"/>
    <lineage>
        <taxon>Bacteria</taxon>
        <taxon>Bacillati</taxon>
        <taxon>Actinomycetota</taxon>
        <taxon>Actinomycetes</taxon>
        <taxon>Kitasatosporales</taxon>
        <taxon>Streptomycetaceae</taxon>
        <taxon>Streptomyces</taxon>
        <taxon>Streptomyces phaeochromogenes group</taxon>
    </lineage>
</organism>
<evidence type="ECO:0000313" key="4">
    <source>
        <dbReference type="Proteomes" id="UP001340816"/>
    </source>
</evidence>
<dbReference type="InterPro" id="IPR036890">
    <property type="entry name" value="HATPase_C_sf"/>
</dbReference>
<dbReference type="GO" id="GO:0005524">
    <property type="term" value="F:ATP binding"/>
    <property type="evidence" value="ECO:0007669"/>
    <property type="project" value="UniProtKB-KW"/>
</dbReference>
<dbReference type="CDD" id="cd16936">
    <property type="entry name" value="HATPase_RsbW-like"/>
    <property type="match status" value="1"/>
</dbReference>
<dbReference type="InterPro" id="IPR003594">
    <property type="entry name" value="HATPase_dom"/>
</dbReference>
<feature type="domain" description="Histidine kinase/HSP90-like ATPase" evidence="2">
    <location>
        <begin position="49"/>
        <end position="147"/>
    </location>
</feature>
<keyword evidence="3" id="KW-0067">ATP-binding</keyword>
<dbReference type="PANTHER" id="PTHR35526:SF3">
    <property type="entry name" value="ANTI-SIGMA-F FACTOR RSBW"/>
    <property type="match status" value="1"/>
</dbReference>
<keyword evidence="4" id="KW-1185">Reference proteome</keyword>
<dbReference type="Proteomes" id="UP001340816">
    <property type="component" value="Chromosome"/>
</dbReference>
<protein>
    <submittedName>
        <fullName evidence="3">ATP-binding protein</fullName>
    </submittedName>
</protein>
<dbReference type="Pfam" id="PF13581">
    <property type="entry name" value="HATPase_c_2"/>
    <property type="match status" value="1"/>
</dbReference>
<dbReference type="SUPFAM" id="SSF55874">
    <property type="entry name" value="ATPase domain of HSP90 chaperone/DNA topoisomerase II/histidine kinase"/>
    <property type="match status" value="1"/>
</dbReference>
<keyword evidence="1" id="KW-0723">Serine/threonine-protein kinase</keyword>
<dbReference type="RefSeq" id="WP_326757376.1">
    <property type="nucleotide sequence ID" value="NZ_CP109135.1"/>
</dbReference>
<accession>A0ABZ1H2G4</accession>
<dbReference type="InterPro" id="IPR050267">
    <property type="entry name" value="Anti-sigma-factor_SerPK"/>
</dbReference>
<proteinExistence type="predicted"/>
<evidence type="ECO:0000259" key="2">
    <source>
        <dbReference type="Pfam" id="PF13581"/>
    </source>
</evidence>
<reference evidence="3 4" key="1">
    <citation type="submission" date="2022-10" db="EMBL/GenBank/DDBJ databases">
        <title>The complete genomes of actinobacterial strains from the NBC collection.</title>
        <authorList>
            <person name="Joergensen T.S."/>
            <person name="Alvarez Arevalo M."/>
            <person name="Sterndorff E.B."/>
            <person name="Faurdal D."/>
            <person name="Vuksanovic O."/>
            <person name="Mourched A.-S."/>
            <person name="Charusanti P."/>
            <person name="Shaw S."/>
            <person name="Blin K."/>
            <person name="Weber T."/>
        </authorList>
    </citation>
    <scope>NUCLEOTIDE SEQUENCE [LARGE SCALE GENOMIC DNA]</scope>
    <source>
        <strain evidence="3 4">NBC 01752</strain>
    </source>
</reference>